<dbReference type="AlphaFoldDB" id="A0A4R6C5C2"/>
<name>A0A4R6C5C2_9STAP</name>
<reference evidence="1 2" key="1">
    <citation type="submission" date="2019-01" db="EMBL/GenBank/DDBJ databases">
        <title>Draft genome sequences of Macrococcus caseolyticus, Macrococcus canis, Macrococcus bohemicus and Macrococcus goetzii.</title>
        <authorList>
            <person name="Mazhar S."/>
            <person name="Altermann E."/>
            <person name="Hill C."/>
            <person name="Mcauliffe O."/>
        </authorList>
    </citation>
    <scope>NUCLEOTIDE SEQUENCE [LARGE SCALE GENOMIC DNA]</scope>
    <source>
        <strain evidence="1 2">DPC7162</strain>
    </source>
</reference>
<gene>
    <name evidence="1" type="ORF">ETI04_04710</name>
</gene>
<proteinExistence type="predicted"/>
<evidence type="ECO:0000313" key="2">
    <source>
        <dbReference type="Proteomes" id="UP000294865"/>
    </source>
</evidence>
<dbReference type="RefSeq" id="WP_133419368.1">
    <property type="nucleotide sequence ID" value="NZ_SDGR01000003.1"/>
</dbReference>
<accession>A0A4R6C5C2</accession>
<comment type="caution">
    <text evidence="1">The sequence shown here is derived from an EMBL/GenBank/DDBJ whole genome shotgun (WGS) entry which is preliminary data.</text>
</comment>
<sequence>MKEIESAETINIEIKSFQNANVFIKCVTKFEYLTSILKEKNFKARYVEEDVRYLNLTFSGTEITSITFPMICFCDIPINKLKEHIDWYGRYAICLKKEWGINSAKLSPIHYLNSESNLVNRYSKYLNNILNNENSSNDELLYILDQIFYYKPYKGKQFYAANKQIKPKLFMDEQEWRYVYLPEKESEEKKINAFYINGNDDSLKSDYNEVIEKDINNSLTFKLDDIRYIVIPNIKEKERLIKFIDDHLEFNQIEKYQIVSKILVMEEIEEDFI</sequence>
<dbReference type="InterPro" id="IPR021223">
    <property type="entry name" value="AbiGi"/>
</dbReference>
<dbReference type="Pfam" id="PF10899">
    <property type="entry name" value="AbiGi"/>
    <property type="match status" value="1"/>
</dbReference>
<evidence type="ECO:0000313" key="1">
    <source>
        <dbReference type="EMBL" id="TDM17207.1"/>
    </source>
</evidence>
<organism evidence="1 2">
    <name type="scientific">Macrococcoides canis</name>
    <dbReference type="NCBI Taxonomy" id="1855823"/>
    <lineage>
        <taxon>Bacteria</taxon>
        <taxon>Bacillati</taxon>
        <taxon>Bacillota</taxon>
        <taxon>Bacilli</taxon>
        <taxon>Bacillales</taxon>
        <taxon>Staphylococcaceae</taxon>
        <taxon>Macrococcoides</taxon>
    </lineage>
</organism>
<dbReference type="EMBL" id="SDQG01000002">
    <property type="protein sequence ID" value="TDM17207.1"/>
    <property type="molecule type" value="Genomic_DNA"/>
</dbReference>
<dbReference type="Proteomes" id="UP000294865">
    <property type="component" value="Unassembled WGS sequence"/>
</dbReference>
<protein>
    <submittedName>
        <fullName evidence="1">Uncharacterized protein</fullName>
    </submittedName>
</protein>